<evidence type="ECO:0000313" key="2">
    <source>
        <dbReference type="Proteomes" id="UP000183971"/>
    </source>
</evidence>
<proteinExistence type="predicted"/>
<protein>
    <submittedName>
        <fullName evidence="1">Uncharacterized protein</fullName>
    </submittedName>
</protein>
<dbReference type="VEuPathDB" id="FungiDB:FPRO_06506"/>
<organism evidence="1 2">
    <name type="scientific">Fusarium proliferatum (strain ET1)</name>
    <name type="common">Orchid endophyte fungus</name>
    <dbReference type="NCBI Taxonomy" id="1227346"/>
    <lineage>
        <taxon>Eukaryota</taxon>
        <taxon>Fungi</taxon>
        <taxon>Dikarya</taxon>
        <taxon>Ascomycota</taxon>
        <taxon>Pezizomycotina</taxon>
        <taxon>Sordariomycetes</taxon>
        <taxon>Hypocreomycetidae</taxon>
        <taxon>Hypocreales</taxon>
        <taxon>Nectriaceae</taxon>
        <taxon>Fusarium</taxon>
        <taxon>Fusarium fujikuroi species complex</taxon>
    </lineage>
</organism>
<dbReference type="Proteomes" id="UP000183971">
    <property type="component" value="Unassembled WGS sequence"/>
</dbReference>
<dbReference type="GeneID" id="42051385"/>
<sequence length="498" mass="56100">MSNPPQTHDLMIVFDVVTGGAAGVTELKKAITDIINFVSVADCFDRLGVLAYRNYDYADKKVIEWSRWCRPYSRSSPLSADQLLKFVEDLEMPTVGSASKSNCACKAALANVYLQMRSNGTIVLLYAHAPPMLGLEDISGPYYRAEQEFLPKKYGQLGDCFKNWINCANNLAGTARVSSGLKKAVVFSFTLGSAHNLNDDTSYWSPYLYLSAMTQGNLFRTIYSRRVIFRLTIGLLLFWMRADGIIDIPESIRISYKFDPDLLSTVSEANLATLCGSNYSNITPTKPTMLHNEIPLLLHGDVSTHQKQANKLTSRNVARNYINGTAAYKDFIAKHLNRIIKTNVSGIAFHPLYGQLFRTVCEKQTGDKVKTALLQEFRAQVNLIADDKDKRQTQNWLEESYTLFHEINEKILALPAHLQFPLVYIPPDQDDSGLTRTQLLVMWESCDMDTLKPLGDILSQVHYVKEEKDMPDNKSRLWPCLAPRIPLALMGNKDPGKF</sequence>
<evidence type="ECO:0000313" key="1">
    <source>
        <dbReference type="EMBL" id="CZR38303.1"/>
    </source>
</evidence>
<keyword evidence="2" id="KW-1185">Reference proteome</keyword>
<dbReference type="AlphaFoldDB" id="A0A1L7VC61"/>
<name>A0A1L7VC61_FUSPR</name>
<reference evidence="2" key="1">
    <citation type="journal article" date="2016" name="Genome Biol. Evol.">
        <title>Comparative 'omics' of the Fusarium fujikuroi species complex highlights differences in genetic potential and metabolite synthesis.</title>
        <authorList>
            <person name="Niehaus E.-M."/>
            <person name="Muensterkoetter M."/>
            <person name="Proctor R.H."/>
            <person name="Brown D.W."/>
            <person name="Sharon A."/>
            <person name="Idan Y."/>
            <person name="Oren-Young L."/>
            <person name="Sieber C.M."/>
            <person name="Novak O."/>
            <person name="Pencik A."/>
            <person name="Tarkowska D."/>
            <person name="Hromadova K."/>
            <person name="Freeman S."/>
            <person name="Maymon M."/>
            <person name="Elazar M."/>
            <person name="Youssef S.A."/>
            <person name="El-Shabrawy E.S.M."/>
            <person name="Shalaby A.B.A."/>
            <person name="Houterman P."/>
            <person name="Brock N.L."/>
            <person name="Burkhardt I."/>
            <person name="Tsavkelova E.A."/>
            <person name="Dickschat J.S."/>
            <person name="Galuszka P."/>
            <person name="Gueldener U."/>
            <person name="Tudzynski B."/>
        </authorList>
    </citation>
    <scope>NUCLEOTIDE SEQUENCE [LARGE SCALE GENOMIC DNA]</scope>
    <source>
        <strain evidence="2">ET1</strain>
    </source>
</reference>
<dbReference type="EMBL" id="FJOF01000003">
    <property type="protein sequence ID" value="CZR38303.1"/>
    <property type="molecule type" value="Genomic_DNA"/>
</dbReference>
<accession>A0A1L7VC61</accession>
<gene>
    <name evidence="1" type="ORF">FPRO_06506</name>
</gene>
<dbReference type="RefSeq" id="XP_031078896.1">
    <property type="nucleotide sequence ID" value="XM_031228573.1"/>
</dbReference>
<comment type="caution">
    <text evidence="1">The sequence shown here is derived from an EMBL/GenBank/DDBJ whole genome shotgun (WGS) entry which is preliminary data.</text>
</comment>